<dbReference type="AlphaFoldDB" id="A0A0A3INS6"/>
<evidence type="ECO:0000256" key="1">
    <source>
        <dbReference type="ARBA" id="ARBA00001933"/>
    </source>
</evidence>
<dbReference type="GO" id="GO:0000271">
    <property type="term" value="P:polysaccharide biosynthetic process"/>
    <property type="evidence" value="ECO:0007669"/>
    <property type="project" value="TreeGrafter"/>
</dbReference>
<dbReference type="InterPro" id="IPR015421">
    <property type="entry name" value="PyrdxlP-dep_Trfase_major"/>
</dbReference>
<dbReference type="GO" id="GO:0008483">
    <property type="term" value="F:transaminase activity"/>
    <property type="evidence" value="ECO:0007669"/>
    <property type="project" value="UniProtKB-KW"/>
</dbReference>
<evidence type="ECO:0000256" key="8">
    <source>
        <dbReference type="RuleBase" id="RU004508"/>
    </source>
</evidence>
<dbReference type="OrthoDB" id="9810913at2"/>
<dbReference type="RefSeq" id="WP_036199086.1">
    <property type="nucleotide sequence ID" value="NZ_AVCY01000011.1"/>
</dbReference>
<feature type="active site" description="Proton acceptor" evidence="6">
    <location>
        <position position="216"/>
    </location>
</feature>
<dbReference type="Gene3D" id="3.40.640.10">
    <property type="entry name" value="Type I PLP-dependent aspartate aminotransferase-like (Major domain)"/>
    <property type="match status" value="1"/>
</dbReference>
<dbReference type="NCBIfam" id="TIGR04181">
    <property type="entry name" value="NHT_00031"/>
    <property type="match status" value="1"/>
</dbReference>
<keyword evidence="2 9" id="KW-0032">Aminotransferase</keyword>
<evidence type="ECO:0000256" key="6">
    <source>
        <dbReference type="PIRSR" id="PIRSR000390-1"/>
    </source>
</evidence>
<dbReference type="SUPFAM" id="SSF53383">
    <property type="entry name" value="PLP-dependent transferases"/>
    <property type="match status" value="1"/>
</dbReference>
<comment type="cofactor">
    <cofactor evidence="1">
        <name>pyridoxal 5'-phosphate</name>
        <dbReference type="ChEBI" id="CHEBI:597326"/>
    </cofactor>
</comment>
<gene>
    <name evidence="9" type="ORF">CD33_06375</name>
</gene>
<reference evidence="9 10" key="1">
    <citation type="submission" date="2014-02" db="EMBL/GenBank/DDBJ databases">
        <title>Draft genome sequence of Lysinibacillus sinduriensis JCM 15800.</title>
        <authorList>
            <person name="Zhang F."/>
            <person name="Wang G."/>
            <person name="Zhang L."/>
        </authorList>
    </citation>
    <scope>NUCLEOTIDE SEQUENCE [LARGE SCALE GENOMIC DNA]</scope>
    <source>
        <strain evidence="9 10">JCM 15800</strain>
    </source>
</reference>
<dbReference type="InterPro" id="IPR015422">
    <property type="entry name" value="PyrdxlP-dep_Trfase_small"/>
</dbReference>
<evidence type="ECO:0000256" key="7">
    <source>
        <dbReference type="PIRSR" id="PIRSR000390-2"/>
    </source>
</evidence>
<dbReference type="STRING" id="1384057.CD33_06375"/>
<dbReference type="GO" id="GO:0030170">
    <property type="term" value="F:pyridoxal phosphate binding"/>
    <property type="evidence" value="ECO:0007669"/>
    <property type="project" value="TreeGrafter"/>
</dbReference>
<dbReference type="eggNOG" id="COG0399">
    <property type="taxonomic scope" value="Bacteria"/>
</dbReference>
<dbReference type="Proteomes" id="UP000030408">
    <property type="component" value="Unassembled WGS sequence"/>
</dbReference>
<keyword evidence="3 9" id="KW-0808">Transferase</keyword>
<protein>
    <submittedName>
        <fullName evidence="9">Aminotransferase DegT</fullName>
    </submittedName>
</protein>
<evidence type="ECO:0000313" key="10">
    <source>
        <dbReference type="Proteomes" id="UP000030408"/>
    </source>
</evidence>
<evidence type="ECO:0000256" key="4">
    <source>
        <dbReference type="ARBA" id="ARBA00022898"/>
    </source>
</evidence>
<evidence type="ECO:0000313" key="9">
    <source>
        <dbReference type="EMBL" id="KGR76492.1"/>
    </source>
</evidence>
<keyword evidence="4 7" id="KW-0663">Pyridoxal phosphate</keyword>
<comment type="caution">
    <text evidence="9">The sequence shown here is derived from an EMBL/GenBank/DDBJ whole genome shotgun (WGS) entry which is preliminary data.</text>
</comment>
<feature type="modified residue" description="N6-(pyridoxal phosphate)lysine" evidence="7">
    <location>
        <position position="216"/>
    </location>
</feature>
<evidence type="ECO:0000256" key="3">
    <source>
        <dbReference type="ARBA" id="ARBA00022679"/>
    </source>
</evidence>
<dbReference type="InterPro" id="IPR015424">
    <property type="entry name" value="PyrdxlP-dep_Trfase"/>
</dbReference>
<dbReference type="CDD" id="cd00616">
    <property type="entry name" value="AHBA_syn"/>
    <property type="match status" value="1"/>
</dbReference>
<sequence length="384" mass="43541">MNKEWIEFKDRIKSLYGKEVVPLHEPTFNEKEIEYVTDCIKTGWVSSVGSYVTQFEESLAKFVGVNYAIAVVNGTAALHIALKIVGVEANDEVLMPSLTFIATANAVSYLNAVPHFIDVNEETLGIDPLRLENYLEAITEFRNGEIFNKETNRRIKAILPMHTFGHPCELEEIMRICEKFNLTLVEDAAESLGSYYKGKHTGSYGKVSAISFNGNKIVTTGGGGAILTNDLELASYAKHLTTTSKVPHKWEYIHDEIGYNYRMPNINAALGCAQLDKMSNFIYQKRQLTNVYTNLVNNLSNVRLFTEPSNSKSNYWLQTLVLDEALNRDEILTFLNHNGIISRPIWKPMHMLEMYKECPRMELIITESLNMRIINIPSTPVEVK</sequence>
<comment type="similarity">
    <text evidence="5 8">Belongs to the DegT/DnrJ/EryC1 family.</text>
</comment>
<dbReference type="Gene3D" id="3.90.1150.10">
    <property type="entry name" value="Aspartate Aminotransferase, domain 1"/>
    <property type="match status" value="1"/>
</dbReference>
<name>A0A0A3INS6_9BACL</name>
<accession>A0A0A3INS6</accession>
<evidence type="ECO:0000256" key="5">
    <source>
        <dbReference type="ARBA" id="ARBA00037999"/>
    </source>
</evidence>
<dbReference type="Pfam" id="PF01041">
    <property type="entry name" value="DegT_DnrJ_EryC1"/>
    <property type="match status" value="1"/>
</dbReference>
<dbReference type="EMBL" id="JPVO01000045">
    <property type="protein sequence ID" value="KGR76492.1"/>
    <property type="molecule type" value="Genomic_DNA"/>
</dbReference>
<dbReference type="PANTHER" id="PTHR30244">
    <property type="entry name" value="TRANSAMINASE"/>
    <property type="match status" value="1"/>
</dbReference>
<organism evidence="9 10">
    <name type="scientific">Ureibacillus sinduriensis BLB-1 = JCM 15800</name>
    <dbReference type="NCBI Taxonomy" id="1384057"/>
    <lineage>
        <taxon>Bacteria</taxon>
        <taxon>Bacillati</taxon>
        <taxon>Bacillota</taxon>
        <taxon>Bacilli</taxon>
        <taxon>Bacillales</taxon>
        <taxon>Caryophanaceae</taxon>
        <taxon>Ureibacillus</taxon>
    </lineage>
</organism>
<dbReference type="FunFam" id="3.40.640.10:FF:000090">
    <property type="entry name" value="Pyridoxal phosphate-dependent aminotransferase"/>
    <property type="match status" value="1"/>
</dbReference>
<dbReference type="PIRSF" id="PIRSF000390">
    <property type="entry name" value="PLP_StrS"/>
    <property type="match status" value="1"/>
</dbReference>
<dbReference type="PANTHER" id="PTHR30244:SF30">
    <property type="entry name" value="BLR5990 PROTEIN"/>
    <property type="match status" value="1"/>
</dbReference>
<dbReference type="InterPro" id="IPR026385">
    <property type="entry name" value="LegC-like"/>
</dbReference>
<proteinExistence type="inferred from homology"/>
<evidence type="ECO:0000256" key="2">
    <source>
        <dbReference type="ARBA" id="ARBA00022576"/>
    </source>
</evidence>
<dbReference type="InterPro" id="IPR000653">
    <property type="entry name" value="DegT/StrS_aminotransferase"/>
</dbReference>
<keyword evidence="10" id="KW-1185">Reference proteome</keyword>